<reference evidence="2 3" key="1">
    <citation type="submission" date="2023-01" db="EMBL/GenBank/DDBJ databases">
        <title>Analysis of 21 Apiospora genomes using comparative genomics revels a genus with tremendous synthesis potential of carbohydrate active enzymes and secondary metabolites.</title>
        <authorList>
            <person name="Sorensen T."/>
        </authorList>
    </citation>
    <scope>NUCLEOTIDE SEQUENCE [LARGE SCALE GENOMIC DNA]</scope>
    <source>
        <strain evidence="2 3">CBS 20057</strain>
    </source>
</reference>
<proteinExistence type="predicted"/>
<keyword evidence="3" id="KW-1185">Reference proteome</keyword>
<evidence type="ECO:0000313" key="2">
    <source>
        <dbReference type="EMBL" id="KAK8036361.1"/>
    </source>
</evidence>
<feature type="chain" id="PRO_5045835263" evidence="1">
    <location>
        <begin position="22"/>
        <end position="178"/>
    </location>
</feature>
<feature type="signal peptide" evidence="1">
    <location>
        <begin position="1"/>
        <end position="21"/>
    </location>
</feature>
<dbReference type="Proteomes" id="UP001396898">
    <property type="component" value="Unassembled WGS sequence"/>
</dbReference>
<comment type="caution">
    <text evidence="2">The sequence shown here is derived from an EMBL/GenBank/DDBJ whole genome shotgun (WGS) entry which is preliminary data.</text>
</comment>
<evidence type="ECO:0000313" key="3">
    <source>
        <dbReference type="Proteomes" id="UP001396898"/>
    </source>
</evidence>
<name>A0ABR1SPV0_9PEZI</name>
<gene>
    <name evidence="2" type="ORF">PG991_001498</name>
</gene>
<organism evidence="2 3">
    <name type="scientific">Apiospora marii</name>
    <dbReference type="NCBI Taxonomy" id="335849"/>
    <lineage>
        <taxon>Eukaryota</taxon>
        <taxon>Fungi</taxon>
        <taxon>Dikarya</taxon>
        <taxon>Ascomycota</taxon>
        <taxon>Pezizomycotina</taxon>
        <taxon>Sordariomycetes</taxon>
        <taxon>Xylariomycetidae</taxon>
        <taxon>Amphisphaeriales</taxon>
        <taxon>Apiosporaceae</taxon>
        <taxon>Apiospora</taxon>
    </lineage>
</organism>
<evidence type="ECO:0000256" key="1">
    <source>
        <dbReference type="SAM" id="SignalP"/>
    </source>
</evidence>
<sequence length="178" mass="18657">MFGSFSTFATMATLLVSQAFAAPTTNETAVEEHAQILARGGGYPASNPPGVFCYNRWEKVTSDPVVQYWYVTAQDMGHAIKANKLWNHLNLNGCAPTEHVQHLKPEINGAVYTFHTSEACTAARVSHAIRSSSNPPKDIACQFTPKNNGVSPGGAAGAASGGANSAILGILKGLGGLI</sequence>
<protein>
    <submittedName>
        <fullName evidence="2">Uncharacterized protein</fullName>
    </submittedName>
</protein>
<accession>A0ABR1SPV0</accession>
<dbReference type="EMBL" id="JAQQWI010000004">
    <property type="protein sequence ID" value="KAK8036361.1"/>
    <property type="molecule type" value="Genomic_DNA"/>
</dbReference>
<keyword evidence="1" id="KW-0732">Signal</keyword>